<dbReference type="RefSeq" id="WP_043460170.1">
    <property type="nucleotide sequence ID" value="NZ_CP134822.1"/>
</dbReference>
<evidence type="ECO:0000313" key="3">
    <source>
        <dbReference type="Proteomes" id="UP000028058"/>
    </source>
</evidence>
<comment type="caution">
    <text evidence="2">The sequence shown here is derived from an EMBL/GenBank/DDBJ whole genome shotgun (WGS) entry which is preliminary data.</text>
</comment>
<dbReference type="Proteomes" id="UP000028058">
    <property type="component" value="Unassembled WGS sequence"/>
</dbReference>
<protein>
    <submittedName>
        <fullName evidence="2">Uncharacterized protein</fullName>
    </submittedName>
</protein>
<evidence type="ECO:0000256" key="1">
    <source>
        <dbReference type="SAM" id="MobiDB-lite"/>
    </source>
</evidence>
<keyword evidence="3" id="KW-1185">Reference proteome</keyword>
<dbReference type="InterPro" id="IPR014729">
    <property type="entry name" value="Rossmann-like_a/b/a_fold"/>
</dbReference>
<dbReference type="Gene3D" id="3.40.50.620">
    <property type="entry name" value="HUPs"/>
    <property type="match status" value="1"/>
</dbReference>
<gene>
    <name evidence="2" type="ORF">SFRA_001140</name>
</gene>
<feature type="compositionally biased region" description="Gly residues" evidence="1">
    <location>
        <begin position="52"/>
        <end position="61"/>
    </location>
</feature>
<dbReference type="AlphaFoldDB" id="A0A420V953"/>
<sequence length="87" mass="9182">MSDPLTDAAARATHARAGIRLFSPFVAERHPVRSRVSPARTRARRSARPAGTGAGDRGGFTGLLPGPAGRALLYHAHCPDTVVRGKE</sequence>
<organism evidence="2 3">
    <name type="scientific">Streptomyces xinghaiensis</name>
    <dbReference type="NCBI Taxonomy" id="1038928"/>
    <lineage>
        <taxon>Bacteria</taxon>
        <taxon>Bacillati</taxon>
        <taxon>Actinomycetota</taxon>
        <taxon>Actinomycetes</taxon>
        <taxon>Kitasatosporales</taxon>
        <taxon>Streptomycetaceae</taxon>
        <taxon>Streptomyces</taxon>
    </lineage>
</organism>
<reference evidence="2 3" key="1">
    <citation type="journal article" date="2014" name="Genome Announc.">
        <title>Draft Genome Sequence of Streptomyces fradiae ATCC 19609, a Strain Highly Sensitive to Antibiotics.</title>
        <authorList>
            <person name="Bekker O.B."/>
            <person name="Klimina K.M."/>
            <person name="Vatlin A.A."/>
            <person name="Zakharevich N.V."/>
            <person name="Kasianov A.S."/>
            <person name="Danilenko V.N."/>
        </authorList>
    </citation>
    <scope>NUCLEOTIDE SEQUENCE [LARGE SCALE GENOMIC DNA]</scope>
    <source>
        <strain evidence="2 3">ATCC 19609</strain>
    </source>
</reference>
<proteinExistence type="predicted"/>
<dbReference type="EMBL" id="JNAD02000001">
    <property type="protein sequence ID" value="RKM98884.1"/>
    <property type="molecule type" value="Genomic_DNA"/>
</dbReference>
<evidence type="ECO:0000313" key="2">
    <source>
        <dbReference type="EMBL" id="RKM98884.1"/>
    </source>
</evidence>
<name>A0A420V953_9ACTN</name>
<feature type="region of interest" description="Disordered" evidence="1">
    <location>
        <begin position="32"/>
        <end position="62"/>
    </location>
</feature>
<accession>A0A420V953</accession>